<evidence type="ECO:0000313" key="2">
    <source>
        <dbReference type="Proteomes" id="UP000177053"/>
    </source>
</evidence>
<organism evidence="1 2">
    <name type="scientific">Candidatus Woesebacteria bacterium RBG_16_34_12</name>
    <dbReference type="NCBI Taxonomy" id="1802480"/>
    <lineage>
        <taxon>Bacteria</taxon>
        <taxon>Candidatus Woeseibacteriota</taxon>
    </lineage>
</organism>
<dbReference type="Proteomes" id="UP000177053">
    <property type="component" value="Unassembled WGS sequence"/>
</dbReference>
<comment type="caution">
    <text evidence="1">The sequence shown here is derived from an EMBL/GenBank/DDBJ whole genome shotgun (WGS) entry which is preliminary data.</text>
</comment>
<reference evidence="1 2" key="1">
    <citation type="journal article" date="2016" name="Nat. Commun.">
        <title>Thousands of microbial genomes shed light on interconnected biogeochemical processes in an aquifer system.</title>
        <authorList>
            <person name="Anantharaman K."/>
            <person name="Brown C.T."/>
            <person name="Hug L.A."/>
            <person name="Sharon I."/>
            <person name="Castelle C.J."/>
            <person name="Probst A.J."/>
            <person name="Thomas B.C."/>
            <person name="Singh A."/>
            <person name="Wilkins M.J."/>
            <person name="Karaoz U."/>
            <person name="Brodie E.L."/>
            <person name="Williams K.H."/>
            <person name="Hubbard S.S."/>
            <person name="Banfield J.F."/>
        </authorList>
    </citation>
    <scope>NUCLEOTIDE SEQUENCE [LARGE SCALE GENOMIC DNA]</scope>
</reference>
<accession>A0A1F7X6R2</accession>
<name>A0A1F7X6R2_9BACT</name>
<protein>
    <recommendedName>
        <fullName evidence="3">Glycosyltransferase RgtA/B/C/D-like domain-containing protein</fullName>
    </recommendedName>
</protein>
<sequence length="101" mass="12093">MRKKRKSDIKKFFKKVLPFAFLLIVFILTRRNSFNIPFERDEGEYAYVAWRMGKGELPYQDIFTQKPPAIFYVYMFAQRIDAEAYWPPRLLATLSIALTFI</sequence>
<evidence type="ECO:0000313" key="1">
    <source>
        <dbReference type="EMBL" id="OGM10774.1"/>
    </source>
</evidence>
<gene>
    <name evidence="1" type="ORF">A2Z22_02690</name>
</gene>
<evidence type="ECO:0008006" key="3">
    <source>
        <dbReference type="Google" id="ProtNLM"/>
    </source>
</evidence>
<dbReference type="AlphaFoldDB" id="A0A1F7X6R2"/>
<dbReference type="EMBL" id="MGFS01000028">
    <property type="protein sequence ID" value="OGM10774.1"/>
    <property type="molecule type" value="Genomic_DNA"/>
</dbReference>
<proteinExistence type="predicted"/>